<evidence type="ECO:0000313" key="2">
    <source>
        <dbReference type="EMBL" id="GGE24529.1"/>
    </source>
</evidence>
<protein>
    <recommendedName>
        <fullName evidence="1">ThuA-like domain-containing protein</fullName>
    </recommendedName>
</protein>
<organism evidence="2 3">
    <name type="scientific">Sphingobacterium cellulitidis</name>
    <dbReference type="NCBI Taxonomy" id="1768011"/>
    <lineage>
        <taxon>Bacteria</taxon>
        <taxon>Pseudomonadati</taxon>
        <taxon>Bacteroidota</taxon>
        <taxon>Sphingobacteriia</taxon>
        <taxon>Sphingobacteriales</taxon>
        <taxon>Sphingobacteriaceae</taxon>
        <taxon>Sphingobacterium</taxon>
    </lineage>
</organism>
<dbReference type="AlphaFoldDB" id="A0A8H9G2D2"/>
<accession>A0A8H9G2D2</accession>
<dbReference type="RefSeq" id="WP_182499151.1">
    <property type="nucleotide sequence ID" value="NZ_BMKM01000005.1"/>
</dbReference>
<dbReference type="InterPro" id="IPR029010">
    <property type="entry name" value="ThuA-like"/>
</dbReference>
<name>A0A8H9G2D2_9SPHI</name>
<dbReference type="Gene3D" id="3.40.50.880">
    <property type="match status" value="1"/>
</dbReference>
<dbReference type="Proteomes" id="UP000614460">
    <property type="component" value="Unassembled WGS sequence"/>
</dbReference>
<dbReference type="InterPro" id="IPR029062">
    <property type="entry name" value="Class_I_gatase-like"/>
</dbReference>
<dbReference type="SUPFAM" id="SSF52317">
    <property type="entry name" value="Class I glutamine amidotransferase-like"/>
    <property type="match status" value="1"/>
</dbReference>
<comment type="caution">
    <text evidence="2">The sequence shown here is derived from an EMBL/GenBank/DDBJ whole genome shotgun (WGS) entry which is preliminary data.</text>
</comment>
<keyword evidence="3" id="KW-1185">Reference proteome</keyword>
<feature type="domain" description="ThuA-like" evidence="1">
    <location>
        <begin position="71"/>
        <end position="310"/>
    </location>
</feature>
<gene>
    <name evidence="2" type="ORF">GCM10011516_22730</name>
</gene>
<reference evidence="2" key="2">
    <citation type="submission" date="2020-09" db="EMBL/GenBank/DDBJ databases">
        <authorList>
            <person name="Sun Q."/>
            <person name="Zhou Y."/>
        </authorList>
    </citation>
    <scope>NUCLEOTIDE SEQUENCE</scope>
    <source>
        <strain evidence="2">CGMCC 1.15966</strain>
    </source>
</reference>
<sequence length="349" mass="39185">MKNQLKPNRILSFWSRKILLVAFLSISFGFHICIAQQSNWLHYSPEKSISKGKKVVLISGDEEYRSEESLPMLAKILTQKHGFETIVLFAINPDTKEIDPEYQKNIPGLENLQNADLMIIASRFRELPDDQMKFVDNFLKAGKPVIGLRTATHAFNFPKESKSAYKHYGFSNQEGEWKGGFGGFVLGETWINHHGDHGTEGSLGLTNGLQVNAKNPILIGVEDIWVPSDVYGIKNNLQQAKILVFGQPTLGMTAESPVNRKKSIMPVAWTKDYQIGGGKKGKVFTTTMGSSIDLLDQNLRRLIVNASYWAVGLENEIKADFNVDPIGDYQPIMFGFGTHKKGKYPKDYQ</sequence>
<reference evidence="2" key="1">
    <citation type="journal article" date="2014" name="Int. J. Syst. Evol. Microbiol.">
        <title>Complete genome sequence of Corynebacterium casei LMG S-19264T (=DSM 44701T), isolated from a smear-ripened cheese.</title>
        <authorList>
            <consortium name="US DOE Joint Genome Institute (JGI-PGF)"/>
            <person name="Walter F."/>
            <person name="Albersmeier A."/>
            <person name="Kalinowski J."/>
            <person name="Ruckert C."/>
        </authorList>
    </citation>
    <scope>NUCLEOTIDE SEQUENCE</scope>
    <source>
        <strain evidence="2">CGMCC 1.15966</strain>
    </source>
</reference>
<dbReference type="Pfam" id="PF06283">
    <property type="entry name" value="ThuA"/>
    <property type="match status" value="1"/>
</dbReference>
<proteinExistence type="predicted"/>
<evidence type="ECO:0000313" key="3">
    <source>
        <dbReference type="Proteomes" id="UP000614460"/>
    </source>
</evidence>
<dbReference type="EMBL" id="BMKM01000005">
    <property type="protein sequence ID" value="GGE24529.1"/>
    <property type="molecule type" value="Genomic_DNA"/>
</dbReference>
<evidence type="ECO:0000259" key="1">
    <source>
        <dbReference type="Pfam" id="PF06283"/>
    </source>
</evidence>